<dbReference type="EMBL" id="MT631666">
    <property type="protein sequence ID" value="QNO56746.1"/>
    <property type="molecule type" value="Genomic_DNA"/>
</dbReference>
<accession>A0A7G9Z912</accession>
<sequence length="77" mass="8971">MATTGRGRFTSPSGFIHALRDFIAQDRRRKASEDWSEKDRFMIDTTKFDSNHSEVEWECEKGAEIREISYLIVGEVE</sequence>
<organism evidence="1">
    <name type="scientific">Candidatus Methanophaga sp. ANME-1 ERB7</name>
    <dbReference type="NCBI Taxonomy" id="2759913"/>
    <lineage>
        <taxon>Archaea</taxon>
        <taxon>Methanobacteriati</taxon>
        <taxon>Methanobacteriota</taxon>
        <taxon>Stenosarchaea group</taxon>
        <taxon>Methanomicrobia</taxon>
        <taxon>Candidatus Methanophagales</taxon>
        <taxon>Candidatus Methanophagaceae</taxon>
        <taxon>Candidatus Methanophaga</taxon>
    </lineage>
</organism>
<reference evidence="1" key="1">
    <citation type="submission" date="2020-06" db="EMBL/GenBank/DDBJ databases">
        <title>Unique genomic features of the anaerobic methanotrophic archaea.</title>
        <authorList>
            <person name="Chadwick G.L."/>
            <person name="Skennerton C.T."/>
            <person name="Laso-Perez R."/>
            <person name="Leu A.O."/>
            <person name="Speth D.R."/>
            <person name="Yu H."/>
            <person name="Morgan-Lang C."/>
            <person name="Hatzenpichler R."/>
            <person name="Goudeau D."/>
            <person name="Malmstrom R."/>
            <person name="Brazelton W.J."/>
            <person name="Woyke T."/>
            <person name="Hallam S.J."/>
            <person name="Tyson G.W."/>
            <person name="Wegener G."/>
            <person name="Boetius A."/>
            <person name="Orphan V."/>
        </authorList>
    </citation>
    <scope>NUCLEOTIDE SEQUENCE</scope>
</reference>
<dbReference type="AlphaFoldDB" id="A0A7G9Z912"/>
<gene>
    <name evidence="1" type="ORF">HGIILDEE_00035</name>
</gene>
<proteinExistence type="predicted"/>
<evidence type="ECO:0000313" key="1">
    <source>
        <dbReference type="EMBL" id="QNO56746.1"/>
    </source>
</evidence>
<protein>
    <submittedName>
        <fullName evidence="1">Uncharacterized protein</fullName>
    </submittedName>
</protein>
<name>A0A7G9Z912_9EURY</name>